<accession>A0A8S9QX56</accession>
<dbReference type="Gene3D" id="1.20.1280.50">
    <property type="match status" value="1"/>
</dbReference>
<name>A0A8S9QX56_BRACR</name>
<reference evidence="2" key="1">
    <citation type="submission" date="2019-12" db="EMBL/GenBank/DDBJ databases">
        <title>Genome sequencing and annotation of Brassica cretica.</title>
        <authorList>
            <person name="Studholme D.J."/>
            <person name="Sarris P."/>
        </authorList>
    </citation>
    <scope>NUCLEOTIDE SEQUENCE</scope>
    <source>
        <strain evidence="2">PFS-109/04</strain>
        <tissue evidence="2">Leaf</tissue>
    </source>
</reference>
<dbReference type="CDD" id="cd22157">
    <property type="entry name" value="F-box_AtFBW1-like"/>
    <property type="match status" value="1"/>
</dbReference>
<dbReference type="Pfam" id="PF08268">
    <property type="entry name" value="FBA_3"/>
    <property type="match status" value="1"/>
</dbReference>
<dbReference type="SMART" id="SM00256">
    <property type="entry name" value="FBOX"/>
    <property type="match status" value="1"/>
</dbReference>
<dbReference type="Proteomes" id="UP000712600">
    <property type="component" value="Unassembled WGS sequence"/>
</dbReference>
<evidence type="ECO:0000259" key="1">
    <source>
        <dbReference type="PROSITE" id="PS50181"/>
    </source>
</evidence>
<organism evidence="2 3">
    <name type="scientific">Brassica cretica</name>
    <name type="common">Mustard</name>
    <dbReference type="NCBI Taxonomy" id="69181"/>
    <lineage>
        <taxon>Eukaryota</taxon>
        <taxon>Viridiplantae</taxon>
        <taxon>Streptophyta</taxon>
        <taxon>Embryophyta</taxon>
        <taxon>Tracheophyta</taxon>
        <taxon>Spermatophyta</taxon>
        <taxon>Magnoliopsida</taxon>
        <taxon>eudicotyledons</taxon>
        <taxon>Gunneridae</taxon>
        <taxon>Pentapetalae</taxon>
        <taxon>rosids</taxon>
        <taxon>malvids</taxon>
        <taxon>Brassicales</taxon>
        <taxon>Brassicaceae</taxon>
        <taxon>Brassiceae</taxon>
        <taxon>Brassica</taxon>
    </lineage>
</organism>
<dbReference type="InterPro" id="IPR017451">
    <property type="entry name" value="F-box-assoc_interact_dom"/>
</dbReference>
<dbReference type="SUPFAM" id="SSF81383">
    <property type="entry name" value="F-box domain"/>
    <property type="match status" value="1"/>
</dbReference>
<dbReference type="NCBIfam" id="TIGR01640">
    <property type="entry name" value="F_box_assoc_1"/>
    <property type="match status" value="1"/>
</dbReference>
<dbReference type="PANTHER" id="PTHR31111:SF109">
    <property type="entry name" value="F-BOX DOMAIN-CONTAINING PROTEIN"/>
    <property type="match status" value="1"/>
</dbReference>
<comment type="caution">
    <text evidence="2">The sequence shown here is derived from an EMBL/GenBank/DDBJ whole genome shotgun (WGS) entry which is preliminary data.</text>
</comment>
<protein>
    <recommendedName>
        <fullName evidence="1">F-box domain-containing protein</fullName>
    </recommendedName>
</protein>
<dbReference type="InterPro" id="IPR036047">
    <property type="entry name" value="F-box-like_dom_sf"/>
</dbReference>
<sequence length="404" mass="46065">MKSRRRNVPEDPQTIRRRSSRLSADELLSKIPIDLVIEIFSRLPLKSIARCRCVSKRWASALGRSDFTELFLTKSLACPQLLFACQKESELIFLSSPQPKNPDEAVSLIAADHHMTFPFERVDDISISINGYVCITDERILKGRKTPEDVLVICNPSTGQSFTLPKIPKLKKMKRTAKSFFVYDPIEKQHKVLAMARVDGRYVHQVLTLKGTRNLTWRMIECSVPHYYPGPKCICIDGVLYYGAWGSNKCHILVCFDVRSEKYSSIKAIQRAVEEGATLVNYKGKLASLRAQPNPHAISGTSTSFEMWILEDPEKHEWSSRIYKLPPVWKDVVAGEVLFFKGVTATNEIVLSPKTSSDIYYVYYYNFDKESITRVEFQGMKPLRKGWGSGVFTLLNHVEDVKLI</sequence>
<proteinExistence type="predicted"/>
<dbReference type="InterPro" id="IPR013187">
    <property type="entry name" value="F-box-assoc_dom_typ3"/>
</dbReference>
<gene>
    <name evidence="2" type="ORF">F2Q69_00011620</name>
</gene>
<dbReference type="PANTHER" id="PTHR31111">
    <property type="entry name" value="BNAA05G37150D PROTEIN-RELATED"/>
    <property type="match status" value="1"/>
</dbReference>
<dbReference type="PROSITE" id="PS50181">
    <property type="entry name" value="FBOX"/>
    <property type="match status" value="1"/>
</dbReference>
<evidence type="ECO:0000313" key="3">
    <source>
        <dbReference type="Proteomes" id="UP000712600"/>
    </source>
</evidence>
<dbReference type="EMBL" id="QGKX02000996">
    <property type="protein sequence ID" value="KAF3555019.1"/>
    <property type="molecule type" value="Genomic_DNA"/>
</dbReference>
<feature type="domain" description="F-box" evidence="1">
    <location>
        <begin position="25"/>
        <end position="74"/>
    </location>
</feature>
<dbReference type="Pfam" id="PF00646">
    <property type="entry name" value="F-box"/>
    <property type="match status" value="1"/>
</dbReference>
<evidence type="ECO:0000313" key="2">
    <source>
        <dbReference type="EMBL" id="KAF3555019.1"/>
    </source>
</evidence>
<dbReference type="InterPro" id="IPR001810">
    <property type="entry name" value="F-box_dom"/>
</dbReference>
<dbReference type="AlphaFoldDB" id="A0A8S9QX56"/>